<gene>
    <name evidence="2" type="ORF">TRFO_33491</name>
</gene>
<evidence type="ECO:0000256" key="1">
    <source>
        <dbReference type="SAM" id="MobiDB-lite"/>
    </source>
</evidence>
<evidence type="ECO:0000313" key="3">
    <source>
        <dbReference type="Proteomes" id="UP000179807"/>
    </source>
</evidence>
<feature type="compositionally biased region" description="Acidic residues" evidence="1">
    <location>
        <begin position="143"/>
        <end position="152"/>
    </location>
</feature>
<accession>A0A1J4JR33</accession>
<evidence type="ECO:0000313" key="2">
    <source>
        <dbReference type="EMBL" id="OHS99971.1"/>
    </source>
</evidence>
<comment type="caution">
    <text evidence="2">The sequence shown here is derived from an EMBL/GenBank/DDBJ whole genome shotgun (WGS) entry which is preliminary data.</text>
</comment>
<proteinExistence type="predicted"/>
<organism evidence="2 3">
    <name type="scientific">Tritrichomonas foetus</name>
    <dbReference type="NCBI Taxonomy" id="1144522"/>
    <lineage>
        <taxon>Eukaryota</taxon>
        <taxon>Metamonada</taxon>
        <taxon>Parabasalia</taxon>
        <taxon>Tritrichomonadida</taxon>
        <taxon>Tritrichomonadidae</taxon>
        <taxon>Tritrichomonas</taxon>
    </lineage>
</organism>
<protein>
    <submittedName>
        <fullName evidence="2">Uncharacterized protein</fullName>
    </submittedName>
</protein>
<feature type="compositionally biased region" description="Polar residues" evidence="1">
    <location>
        <begin position="121"/>
        <end position="130"/>
    </location>
</feature>
<name>A0A1J4JR33_9EUKA</name>
<dbReference type="RefSeq" id="XP_068353108.1">
    <property type="nucleotide sequence ID" value="XM_068509106.1"/>
</dbReference>
<dbReference type="AlphaFoldDB" id="A0A1J4JR33"/>
<dbReference type="GeneID" id="94843810"/>
<sequence>MSNYQKSDIHHLMNSPYGGNGSIKRDISLEVFLDKNNFLMRSVENNNLYFEVVYNYLPEYEEAIESIEHQDLTNKYVRELFDGIDKKELEKGVTCHITDTRYDEPIVRTIILECQKTKNNENCQQSVENSQSEKRNETRLVDDSDENTEDSEPMGQANDEVSKLGLFNLH</sequence>
<keyword evidence="3" id="KW-1185">Reference proteome</keyword>
<feature type="compositionally biased region" description="Basic and acidic residues" evidence="1">
    <location>
        <begin position="131"/>
        <end position="142"/>
    </location>
</feature>
<dbReference type="EMBL" id="MLAK01000978">
    <property type="protein sequence ID" value="OHS99971.1"/>
    <property type="molecule type" value="Genomic_DNA"/>
</dbReference>
<reference evidence="2" key="1">
    <citation type="submission" date="2016-10" db="EMBL/GenBank/DDBJ databases">
        <authorList>
            <person name="Benchimol M."/>
            <person name="Almeida L.G."/>
            <person name="Vasconcelos A.T."/>
            <person name="Perreira-Neves A."/>
            <person name="Rosa I.A."/>
            <person name="Tasca T."/>
            <person name="Bogo M.R."/>
            <person name="de Souza W."/>
        </authorList>
    </citation>
    <scope>NUCLEOTIDE SEQUENCE [LARGE SCALE GENOMIC DNA]</scope>
    <source>
        <strain evidence="2">K</strain>
    </source>
</reference>
<dbReference type="Proteomes" id="UP000179807">
    <property type="component" value="Unassembled WGS sequence"/>
</dbReference>
<dbReference type="VEuPathDB" id="TrichDB:TRFO_33491"/>
<feature type="region of interest" description="Disordered" evidence="1">
    <location>
        <begin position="121"/>
        <end position="164"/>
    </location>
</feature>